<dbReference type="AlphaFoldDB" id="A0A0U3EAC8"/>
<proteinExistence type="predicted"/>
<gene>
    <name evidence="2" type="ORF">EYM_01975</name>
</gene>
<evidence type="ECO:0000313" key="3">
    <source>
        <dbReference type="Proteomes" id="UP000060778"/>
    </source>
</evidence>
<keyword evidence="3" id="KW-1185">Reference proteome</keyword>
<dbReference type="RefSeq" id="WP_075049424.1">
    <property type="nucleotide sequence ID" value="NZ_CP006867.1"/>
</dbReference>
<dbReference type="SUPFAM" id="SSF51556">
    <property type="entry name" value="Metallo-dependent hydrolases"/>
    <property type="match status" value="1"/>
</dbReference>
<accession>A0A0U3EAC8</accession>
<name>A0A0U3EAC8_9CREN</name>
<reference evidence="2 3" key="1">
    <citation type="submission" date="2013-11" db="EMBL/GenBank/DDBJ databases">
        <title>Comparative genomics of Ignicoccus.</title>
        <authorList>
            <person name="Podar M."/>
        </authorList>
    </citation>
    <scope>NUCLEOTIDE SEQUENCE [LARGE SCALE GENOMIC DNA]</scope>
    <source>
        <strain evidence="2 3">DSM 13165</strain>
    </source>
</reference>
<organism evidence="2 3">
    <name type="scientific">Ignicoccus islandicus DSM 13165</name>
    <dbReference type="NCBI Taxonomy" id="940295"/>
    <lineage>
        <taxon>Archaea</taxon>
        <taxon>Thermoproteota</taxon>
        <taxon>Thermoprotei</taxon>
        <taxon>Desulfurococcales</taxon>
        <taxon>Desulfurococcaceae</taxon>
        <taxon>Ignicoccus</taxon>
    </lineage>
</organism>
<dbReference type="InterPro" id="IPR050287">
    <property type="entry name" value="MTA/SAH_deaminase"/>
</dbReference>
<dbReference type="PANTHER" id="PTHR43794">
    <property type="entry name" value="AMINOHYDROLASE SSNA-RELATED"/>
    <property type="match status" value="1"/>
</dbReference>
<dbReference type="GeneID" id="30679798"/>
<dbReference type="InterPro" id="IPR032466">
    <property type="entry name" value="Metal_Hydrolase"/>
</dbReference>
<dbReference type="STRING" id="940295.EYM_01975"/>
<dbReference type="PANTHER" id="PTHR43794:SF5">
    <property type="entry name" value="CHLOROHYDROLASE FAMILY PROTEIN"/>
    <property type="match status" value="1"/>
</dbReference>
<evidence type="ECO:0000313" key="2">
    <source>
        <dbReference type="EMBL" id="ALU12270.1"/>
    </source>
</evidence>
<dbReference type="Pfam" id="PF01979">
    <property type="entry name" value="Amidohydro_1"/>
    <property type="match status" value="1"/>
</dbReference>
<dbReference type="InterPro" id="IPR006680">
    <property type="entry name" value="Amidohydro-rel"/>
</dbReference>
<sequence>MNVRVPYALVGEDLELVEEVTIILNNQGIEAIEEGWDSKGILVNALAMPSLFNAHIHLGDSVILERWINKELSDIVDPRKGLKIRAFEKVKDEQMIKSMSQTLGLLKLIGVFGVSDFREEGYKGVKKGLSAAERANFEGYLPFARASSLEEGLKVLKISHGLGLPEPTYPDPNIARKLSEIFKNAGKPVGTHVAEVGGREELYQAFELGVDFVVHGVNLELEDFEELRKRNVAIVFCTRANNWFKLEPKLKYAIEADVKFLIGTDNVAWTKPDLWREMELISIKLRKDGLFDEEIAKRILKASTVWAQDVMKVPWRIPLEKGSDGFFLLLDIERLGFENSPNKYSVIVKRGGPETIVGYIIRGQFHQKVMC</sequence>
<dbReference type="KEGG" id="iis:EYM_01975"/>
<dbReference type="Proteomes" id="UP000060778">
    <property type="component" value="Chromosome"/>
</dbReference>
<feature type="domain" description="Amidohydrolase-related" evidence="1">
    <location>
        <begin position="47"/>
        <end position="332"/>
    </location>
</feature>
<dbReference type="EMBL" id="CP006867">
    <property type="protein sequence ID" value="ALU12270.1"/>
    <property type="molecule type" value="Genomic_DNA"/>
</dbReference>
<dbReference type="OrthoDB" id="42910at2157"/>
<dbReference type="Gene3D" id="3.20.20.140">
    <property type="entry name" value="Metal-dependent hydrolases"/>
    <property type="match status" value="1"/>
</dbReference>
<protein>
    <recommendedName>
        <fullName evidence="1">Amidohydrolase-related domain-containing protein</fullName>
    </recommendedName>
</protein>
<dbReference type="GO" id="GO:0016787">
    <property type="term" value="F:hydrolase activity"/>
    <property type="evidence" value="ECO:0007669"/>
    <property type="project" value="InterPro"/>
</dbReference>
<evidence type="ECO:0000259" key="1">
    <source>
        <dbReference type="Pfam" id="PF01979"/>
    </source>
</evidence>